<proteinExistence type="predicted"/>
<keyword evidence="3" id="KW-1185">Reference proteome</keyword>
<evidence type="ECO:0000313" key="3">
    <source>
        <dbReference type="Proteomes" id="UP000192761"/>
    </source>
</evidence>
<feature type="region of interest" description="Disordered" evidence="1">
    <location>
        <begin position="341"/>
        <end position="372"/>
    </location>
</feature>
<dbReference type="Pfam" id="PF06996">
    <property type="entry name" value="T6SS_TssG"/>
    <property type="match status" value="1"/>
</dbReference>
<dbReference type="PANTHER" id="PTHR35564:SF4">
    <property type="entry name" value="CYTOPLASMIC PROTEIN"/>
    <property type="match status" value="1"/>
</dbReference>
<evidence type="ECO:0000313" key="2">
    <source>
        <dbReference type="EMBL" id="SMC29549.1"/>
    </source>
</evidence>
<dbReference type="AlphaFoldDB" id="A0A1W1Y004"/>
<protein>
    <submittedName>
        <fullName evidence="2">Type VI secretion system protein ImpH</fullName>
    </submittedName>
</protein>
<dbReference type="InterPro" id="IPR010732">
    <property type="entry name" value="T6SS_TssG-like"/>
</dbReference>
<organism evidence="2 3">
    <name type="scientific">Andreprevotia lacus DSM 23236</name>
    <dbReference type="NCBI Taxonomy" id="1121001"/>
    <lineage>
        <taxon>Bacteria</taxon>
        <taxon>Pseudomonadati</taxon>
        <taxon>Pseudomonadota</taxon>
        <taxon>Betaproteobacteria</taxon>
        <taxon>Neisseriales</taxon>
        <taxon>Chitinibacteraceae</taxon>
        <taxon>Andreprevotia</taxon>
    </lineage>
</organism>
<dbReference type="EMBL" id="FWXD01000036">
    <property type="protein sequence ID" value="SMC29549.1"/>
    <property type="molecule type" value="Genomic_DNA"/>
</dbReference>
<sequence length="372" mass="40922">MNAPLMADWQLDPAWQALRQAPYAHDFFHVLRWLDARAGTTEPMGRAARPQDEPVRLGQRVSLSFAPSMVADLQEQGSQPPKLSIYGFGLFGPNGPLPLHLTEYVRERERIADDPTMAAFADLFHHRAIQLFYRAWADAQSTVSLDRAGEGRFDRYIGSLLALLTQSDDAIGKRARYYHAGHLARQTRNPEGLQQILQSYFGIPVQIREHVPCWVKLAPDESLALGNHPSAALGVGSTLGIAVRDAQSRFRLVLGPMSWASYCSFLPGGKQVAALQRWVNDYVGLELAWDVQLVLAADDVPDGKLSAAQPLGLGSWLGVRPARQDAGDLIVDYTLSATRPARRASARPEHGHTHPIPPQAAGVSPRTLEPTQ</sequence>
<dbReference type="STRING" id="1121001.SAMN02745857_03914"/>
<name>A0A1W1Y004_9NEIS</name>
<reference evidence="2 3" key="1">
    <citation type="submission" date="2017-04" db="EMBL/GenBank/DDBJ databases">
        <authorList>
            <person name="Afonso C.L."/>
            <person name="Miller P.J."/>
            <person name="Scott M.A."/>
            <person name="Spackman E."/>
            <person name="Goraichik I."/>
            <person name="Dimitrov K.M."/>
            <person name="Suarez D.L."/>
            <person name="Swayne D.E."/>
        </authorList>
    </citation>
    <scope>NUCLEOTIDE SEQUENCE [LARGE SCALE GENOMIC DNA]</scope>
    <source>
        <strain evidence="2 3">DSM 23236</strain>
    </source>
</reference>
<evidence type="ECO:0000256" key="1">
    <source>
        <dbReference type="SAM" id="MobiDB-lite"/>
    </source>
</evidence>
<accession>A0A1W1Y004</accession>
<gene>
    <name evidence="2" type="ORF">SAMN02745857_03914</name>
</gene>
<dbReference type="Proteomes" id="UP000192761">
    <property type="component" value="Unassembled WGS sequence"/>
</dbReference>
<dbReference type="RefSeq" id="WP_217807126.1">
    <property type="nucleotide sequence ID" value="NZ_FWXD01000036.1"/>
</dbReference>
<dbReference type="NCBIfam" id="TIGR03347">
    <property type="entry name" value="VI_chp_1"/>
    <property type="match status" value="1"/>
</dbReference>
<dbReference type="PANTHER" id="PTHR35564">
    <property type="match status" value="1"/>
</dbReference>